<feature type="compositionally biased region" description="Pro residues" evidence="6">
    <location>
        <begin position="744"/>
        <end position="762"/>
    </location>
</feature>
<evidence type="ECO:0000256" key="3">
    <source>
        <dbReference type="ARBA" id="ARBA00022490"/>
    </source>
</evidence>
<reference evidence="9" key="1">
    <citation type="journal article" date="2023" name="Mol. Biol. Evol.">
        <title>Third-Generation Sequencing Reveals the Adaptive Role of the Epigenome in Three Deep-Sea Polychaetes.</title>
        <authorList>
            <person name="Perez M."/>
            <person name="Aroh O."/>
            <person name="Sun Y."/>
            <person name="Lan Y."/>
            <person name="Juniper S.K."/>
            <person name="Young C.R."/>
            <person name="Angers B."/>
            <person name="Qian P.Y."/>
        </authorList>
    </citation>
    <scope>NUCLEOTIDE SEQUENCE</scope>
    <source>
        <strain evidence="9">R07B-5</strain>
    </source>
</reference>
<dbReference type="SUPFAM" id="SSF48350">
    <property type="entry name" value="GTPase activation domain, GAP"/>
    <property type="match status" value="1"/>
</dbReference>
<gene>
    <name evidence="9" type="ORF">NP493_1041g01024</name>
</gene>
<feature type="compositionally biased region" description="Polar residues" evidence="6">
    <location>
        <begin position="640"/>
        <end position="650"/>
    </location>
</feature>
<dbReference type="GO" id="GO:0007165">
    <property type="term" value="P:signal transduction"/>
    <property type="evidence" value="ECO:0007669"/>
    <property type="project" value="InterPro"/>
</dbReference>
<evidence type="ECO:0000256" key="4">
    <source>
        <dbReference type="ARBA" id="ARBA00022553"/>
    </source>
</evidence>
<evidence type="ECO:0000313" key="9">
    <source>
        <dbReference type="EMBL" id="KAK2171579.1"/>
    </source>
</evidence>
<sequence length="886" mass="95825">MLEKRVDLVKQVCHTLVKKLQTCSQSQSGDFERRLKKTPEASLYNSMIESAALLGNDTLLGPMIQLCGKAQGDLAHSLVNYEMAVETKVISPIQQLLENEIPTIQKLRKQLTRLTLDMDSVRTRYQTAARQTQGSGSLGASTTKADSIRDELDEACTKVQQCRDQLATEMYNFVARESEYSELLIELVREKMDYHRQALEALDNMLPEMTEQLEQYCQMPVYGLALEEHLRRSNREIASVLEECVCTLLHVGMEEEGLFRIAGSASRLKKLKAALNSGMVDMSDYIMDIPCVASALKQYLRELPEPLMTHALYNEWMTSAYLAPEERVNVFRVILEKMPAANHTNLRYLIKFLVKLSEKSDVNKMTASNIGIVIGPNLLWPPGDNSPSVVSSGTQASICETLILNADTLFPGAVDLPKKASQLPDTPANCFHIASRGDKPTTVTAGLSLAHQTLVVPLTSPPPVPLSSGSTRSSTRSSSCGRQPEARVDVEQMSVDSGVSCGTDFGKTAKTEHKDRSLMRSSDNLIAPDVSPVSPRLGGSTPNIAPQHTYHSDLYNTAFALHSLSSAGGWTDYLSQARSKWDERLRPQLDSGYGVVMTSKTKTDSNNSGEGAANPSPVVVVGGGEAKTEEDFMCGGCTDSPKTTPPSTLNKAPPAEGDSEMTTITEPLMAALPSCSPVPPGEGYNPFYEGNSAARSPRTNRHGVKKPAPMPPGVTLTPEKSPGPTESGSHSSVSSEDALSSPSAKPPLPERPNAPPPAPPEKPSLTKVDSINRPANGVSSPRPDRPRGPPPERPPGPLPDRPHDRPMVAPPDRPHERQSSVSSEQASGGQRSGKPPPPRPLPPPRSAHKDAQKVTTGSTTDETGQSAPERTESNECSSPGPEETHL</sequence>
<feature type="compositionally biased region" description="Low complexity" evidence="6">
    <location>
        <begin position="466"/>
        <end position="479"/>
    </location>
</feature>
<evidence type="ECO:0008006" key="11">
    <source>
        <dbReference type="Google" id="ProtNLM"/>
    </source>
</evidence>
<dbReference type="InterPro" id="IPR004148">
    <property type="entry name" value="BAR_dom"/>
</dbReference>
<dbReference type="Proteomes" id="UP001209878">
    <property type="component" value="Unassembled WGS sequence"/>
</dbReference>
<feature type="compositionally biased region" description="Polar residues" evidence="6">
    <location>
        <begin position="598"/>
        <end position="609"/>
    </location>
</feature>
<feature type="region of interest" description="Disordered" evidence="6">
    <location>
        <begin position="598"/>
        <end position="618"/>
    </location>
</feature>
<dbReference type="PANTHER" id="PTHR14130">
    <property type="entry name" value="3BP-1 RELATED RHOGAP"/>
    <property type="match status" value="1"/>
</dbReference>
<evidence type="ECO:0000256" key="5">
    <source>
        <dbReference type="SAM" id="Coils"/>
    </source>
</evidence>
<dbReference type="SUPFAM" id="SSF103657">
    <property type="entry name" value="BAR/IMD domain-like"/>
    <property type="match status" value="1"/>
</dbReference>
<evidence type="ECO:0000256" key="6">
    <source>
        <dbReference type="SAM" id="MobiDB-lite"/>
    </source>
</evidence>
<dbReference type="InterPro" id="IPR008936">
    <property type="entry name" value="Rho_GTPase_activation_prot"/>
</dbReference>
<dbReference type="SMART" id="SM00721">
    <property type="entry name" value="BAR"/>
    <property type="match status" value="1"/>
</dbReference>
<dbReference type="Pfam" id="PF03114">
    <property type="entry name" value="BAR"/>
    <property type="match status" value="1"/>
</dbReference>
<dbReference type="PANTHER" id="PTHR14130:SF14">
    <property type="entry name" value="RHO GTPASE-ACTIVATING PROTEIN 92B"/>
    <property type="match status" value="1"/>
</dbReference>
<evidence type="ECO:0000256" key="2">
    <source>
        <dbReference type="ARBA" id="ARBA00022468"/>
    </source>
</evidence>
<name>A0AAD9NLI5_RIDPI</name>
<dbReference type="SMART" id="SM00324">
    <property type="entry name" value="RhoGAP"/>
    <property type="match status" value="1"/>
</dbReference>
<dbReference type="Gene3D" id="1.20.1270.60">
    <property type="entry name" value="Arfaptin homology (AH) domain/BAR domain"/>
    <property type="match status" value="1"/>
</dbReference>
<dbReference type="Gene3D" id="1.10.555.10">
    <property type="entry name" value="Rho GTPase activation protein"/>
    <property type="match status" value="1"/>
</dbReference>
<feature type="compositionally biased region" description="Low complexity" evidence="6">
    <location>
        <begin position="727"/>
        <end position="743"/>
    </location>
</feature>
<dbReference type="GO" id="GO:0035020">
    <property type="term" value="P:regulation of Rac protein signal transduction"/>
    <property type="evidence" value="ECO:0007669"/>
    <property type="project" value="TreeGrafter"/>
</dbReference>
<feature type="domain" description="BAR" evidence="8">
    <location>
        <begin position="1"/>
        <end position="218"/>
    </location>
</feature>
<keyword evidence="10" id="KW-1185">Reference proteome</keyword>
<evidence type="ECO:0000259" key="8">
    <source>
        <dbReference type="PROSITE" id="PS51021"/>
    </source>
</evidence>
<dbReference type="PRINTS" id="PR01217">
    <property type="entry name" value="PRICHEXTENSN"/>
</dbReference>
<dbReference type="AlphaFoldDB" id="A0AAD9NLI5"/>
<feature type="compositionally biased region" description="Polar residues" evidence="6">
    <location>
        <begin position="853"/>
        <end position="868"/>
    </location>
</feature>
<dbReference type="Pfam" id="PF00620">
    <property type="entry name" value="RhoGAP"/>
    <property type="match status" value="1"/>
</dbReference>
<dbReference type="PROSITE" id="PS51021">
    <property type="entry name" value="BAR"/>
    <property type="match status" value="1"/>
</dbReference>
<keyword evidence="4" id="KW-0597">Phosphoprotein</keyword>
<dbReference type="InterPro" id="IPR000198">
    <property type="entry name" value="RhoGAP_dom"/>
</dbReference>
<feature type="domain" description="Rho-GAP" evidence="7">
    <location>
        <begin position="224"/>
        <end position="410"/>
    </location>
</feature>
<dbReference type="FunFam" id="1.10.555.10:FF:000001">
    <property type="entry name" value="Rho GTPase activating protein 44"/>
    <property type="match status" value="1"/>
</dbReference>
<dbReference type="GO" id="GO:0032956">
    <property type="term" value="P:regulation of actin cytoskeleton organization"/>
    <property type="evidence" value="ECO:0007669"/>
    <property type="project" value="TreeGrafter"/>
</dbReference>
<feature type="coiled-coil region" evidence="5">
    <location>
        <begin position="104"/>
        <end position="165"/>
    </location>
</feature>
<feature type="region of interest" description="Disordered" evidence="6">
    <location>
        <begin position="634"/>
        <end position="660"/>
    </location>
</feature>
<evidence type="ECO:0000256" key="1">
    <source>
        <dbReference type="ARBA" id="ARBA00004514"/>
    </source>
</evidence>
<feature type="region of interest" description="Disordered" evidence="6">
    <location>
        <begin position="686"/>
        <end position="886"/>
    </location>
</feature>
<dbReference type="InterPro" id="IPR027267">
    <property type="entry name" value="AH/BAR_dom_sf"/>
</dbReference>
<feature type="compositionally biased region" description="Pro residues" evidence="6">
    <location>
        <begin position="834"/>
        <end position="845"/>
    </location>
</feature>
<keyword evidence="3" id="KW-0963">Cytoplasm</keyword>
<dbReference type="CDD" id="cd07595">
    <property type="entry name" value="BAR_RhoGAP_Rich-like"/>
    <property type="match status" value="1"/>
</dbReference>
<protein>
    <recommendedName>
        <fullName evidence="11">Rho GTPase-activating protein 44</fullName>
    </recommendedName>
</protein>
<evidence type="ECO:0000313" key="10">
    <source>
        <dbReference type="Proteomes" id="UP001209878"/>
    </source>
</evidence>
<organism evidence="9 10">
    <name type="scientific">Ridgeia piscesae</name>
    <name type="common">Tubeworm</name>
    <dbReference type="NCBI Taxonomy" id="27915"/>
    <lineage>
        <taxon>Eukaryota</taxon>
        <taxon>Metazoa</taxon>
        <taxon>Spiralia</taxon>
        <taxon>Lophotrochozoa</taxon>
        <taxon>Annelida</taxon>
        <taxon>Polychaeta</taxon>
        <taxon>Sedentaria</taxon>
        <taxon>Canalipalpata</taxon>
        <taxon>Sabellida</taxon>
        <taxon>Siboglinidae</taxon>
        <taxon>Ridgeia</taxon>
    </lineage>
</organism>
<feature type="region of interest" description="Disordered" evidence="6">
    <location>
        <begin position="458"/>
        <end position="487"/>
    </location>
</feature>
<comment type="caution">
    <text evidence="9">The sequence shown here is derived from an EMBL/GenBank/DDBJ whole genome shotgun (WGS) entry which is preliminary data.</text>
</comment>
<dbReference type="FunFam" id="1.20.1270.60:FF:000053">
    <property type="entry name" value="SH3 domain-binding protein 1"/>
    <property type="match status" value="1"/>
</dbReference>
<proteinExistence type="predicted"/>
<dbReference type="PROSITE" id="PS50238">
    <property type="entry name" value="RHOGAP"/>
    <property type="match status" value="1"/>
</dbReference>
<accession>A0AAD9NLI5</accession>
<feature type="compositionally biased region" description="Basic and acidic residues" evidence="6">
    <location>
        <begin position="800"/>
        <end position="818"/>
    </location>
</feature>
<dbReference type="InterPro" id="IPR047165">
    <property type="entry name" value="RHG17/44/SH3BP1-like"/>
</dbReference>
<feature type="compositionally biased region" description="Pro residues" evidence="6">
    <location>
        <begin position="788"/>
        <end position="799"/>
    </location>
</feature>
<keyword evidence="5" id="KW-0175">Coiled coil</keyword>
<evidence type="ECO:0000259" key="7">
    <source>
        <dbReference type="PROSITE" id="PS50238"/>
    </source>
</evidence>
<keyword evidence="2" id="KW-0343">GTPase activation</keyword>
<dbReference type="EMBL" id="JAODUO010001051">
    <property type="protein sequence ID" value="KAK2171579.1"/>
    <property type="molecule type" value="Genomic_DNA"/>
</dbReference>
<feature type="compositionally biased region" description="Polar residues" evidence="6">
    <location>
        <begin position="819"/>
        <end position="829"/>
    </location>
</feature>
<dbReference type="GO" id="GO:0005829">
    <property type="term" value="C:cytosol"/>
    <property type="evidence" value="ECO:0007669"/>
    <property type="project" value="UniProtKB-SubCell"/>
</dbReference>
<dbReference type="GO" id="GO:0005096">
    <property type="term" value="F:GTPase activator activity"/>
    <property type="evidence" value="ECO:0007669"/>
    <property type="project" value="UniProtKB-KW"/>
</dbReference>
<comment type="subcellular location">
    <subcellularLocation>
        <location evidence="1">Cytoplasm</location>
        <location evidence="1">Cytosol</location>
    </subcellularLocation>
</comment>